<keyword evidence="5 9" id="KW-0547">Nucleotide-binding</keyword>
<dbReference type="CDD" id="cd05388">
    <property type="entry name" value="CobB_N"/>
    <property type="match status" value="1"/>
</dbReference>
<comment type="similarity">
    <text evidence="9">Belongs to the CobB/CbiA family.</text>
</comment>
<protein>
    <recommendedName>
        <fullName evidence="9">Cobyrinate a,c-diamide synthase</fullName>
        <ecNumber evidence="9">6.3.5.11</ecNumber>
    </recommendedName>
    <alternativeName>
        <fullName evidence="9">Cobyrinic acid a,c-diamide synthetase</fullName>
    </alternativeName>
</protein>
<evidence type="ECO:0000256" key="6">
    <source>
        <dbReference type="ARBA" id="ARBA00022840"/>
    </source>
</evidence>
<dbReference type="HAMAP" id="MF_00027">
    <property type="entry name" value="CobB_CbiA"/>
    <property type="match status" value="1"/>
</dbReference>
<gene>
    <name evidence="9" type="primary">cbiA</name>
    <name evidence="12" type="ORF">NP603_12095</name>
</gene>
<dbReference type="EC" id="6.3.5.11" evidence="9"/>
<dbReference type="PANTHER" id="PTHR43873:SF1">
    <property type="entry name" value="COBYRINATE A,C-DIAMIDE SYNTHASE"/>
    <property type="match status" value="1"/>
</dbReference>
<keyword evidence="13" id="KW-1185">Reference proteome</keyword>
<comment type="cofactor">
    <cofactor evidence="1 9">
        <name>Mg(2+)</name>
        <dbReference type="ChEBI" id="CHEBI:18420"/>
    </cofactor>
</comment>
<feature type="active site" description="Nucleophile" evidence="9">
    <location>
        <position position="325"/>
    </location>
</feature>
<sequence length="437" mass="46651">MTSLQNSVACPAMLIAAPASGQGKTTITAALAYHFRSQGLQVRVFKTGPDFIDPQILAFASDHPVYQLDLWMMGESHCRELLYRAAGAADLILIEGVMGLFDGDSSSADLAQALGVPVAAVIDAQGMAQTFAAVAHGLASYRPELPFAGVIANKVGSAGHAKLLQEALTSDMAMLAAVARDDAIGLPSRHLGLLQADEIGDLSARLARAAELLNGFGPCRLPQPVRFEPVRCEPLPQLLAGLRIGVARDAAFSFIYQANLDCLLAMGAELAFFSPLADSALPEVDSLYLPGGYPELHLSALAENLPMKQALREHHGLGKPIYAECGGFLYLLESLADKQGQAAEMVGLLPGRATMQSRLANLGMHSLTLAEGEIRGHSFHFSTLETELQPLQISLPLRSFGHGEGFFRDGALQASYLHLYFPFNPRAAAGFFRQSGR</sequence>
<comment type="catalytic activity">
    <reaction evidence="9">
        <text>cob(II)yrinate + 2 L-glutamine + 2 ATP + 2 H2O = cob(II)yrinate a,c diamide + 2 L-glutamate + 2 ADP + 2 phosphate + 2 H(+)</text>
        <dbReference type="Rhea" id="RHEA:26289"/>
        <dbReference type="ChEBI" id="CHEBI:15377"/>
        <dbReference type="ChEBI" id="CHEBI:15378"/>
        <dbReference type="ChEBI" id="CHEBI:29985"/>
        <dbReference type="ChEBI" id="CHEBI:30616"/>
        <dbReference type="ChEBI" id="CHEBI:43474"/>
        <dbReference type="ChEBI" id="CHEBI:58359"/>
        <dbReference type="ChEBI" id="CHEBI:58537"/>
        <dbReference type="ChEBI" id="CHEBI:58894"/>
        <dbReference type="ChEBI" id="CHEBI:456216"/>
        <dbReference type="EC" id="6.3.5.11"/>
    </reaction>
</comment>
<comment type="miscellaneous">
    <text evidence="9">The a and c carboxylates of cobyrinate are activated for nucleophilic attack via formation of a phosphorylated intermediate by ATP. CbiA catalyzes first the amidation of the c-carboxylate, and then that of the a-carboxylate.</text>
</comment>
<dbReference type="InterPro" id="IPR011698">
    <property type="entry name" value="GATase_3"/>
</dbReference>
<evidence type="ECO:0000256" key="9">
    <source>
        <dbReference type="HAMAP-Rule" id="MF_00027"/>
    </source>
</evidence>
<keyword evidence="7 9" id="KW-0460">Magnesium</keyword>
<evidence type="ECO:0000259" key="10">
    <source>
        <dbReference type="Pfam" id="PF01656"/>
    </source>
</evidence>
<accession>A0ABT1UHZ0</accession>
<evidence type="ECO:0000256" key="5">
    <source>
        <dbReference type="ARBA" id="ARBA00022741"/>
    </source>
</evidence>
<dbReference type="Pfam" id="PF01656">
    <property type="entry name" value="CbiA"/>
    <property type="match status" value="1"/>
</dbReference>
<proteinExistence type="inferred from homology"/>
<dbReference type="Gene3D" id="3.40.50.880">
    <property type="match status" value="1"/>
</dbReference>
<dbReference type="EMBL" id="JANIBM010000013">
    <property type="protein sequence ID" value="MCQ8181852.1"/>
    <property type="molecule type" value="Genomic_DNA"/>
</dbReference>
<evidence type="ECO:0000313" key="12">
    <source>
        <dbReference type="EMBL" id="MCQ8181852.1"/>
    </source>
</evidence>
<dbReference type="PANTHER" id="PTHR43873">
    <property type="entry name" value="COBYRINATE A,C-DIAMIDE SYNTHASE"/>
    <property type="match status" value="1"/>
</dbReference>
<dbReference type="Proteomes" id="UP001524569">
    <property type="component" value="Unassembled WGS sequence"/>
</dbReference>
<dbReference type="Pfam" id="PF07685">
    <property type="entry name" value="GATase_3"/>
    <property type="match status" value="1"/>
</dbReference>
<dbReference type="SUPFAM" id="SSF52540">
    <property type="entry name" value="P-loop containing nucleoside triphosphate hydrolases"/>
    <property type="match status" value="1"/>
</dbReference>
<evidence type="ECO:0000256" key="7">
    <source>
        <dbReference type="ARBA" id="ARBA00022842"/>
    </source>
</evidence>
<evidence type="ECO:0000259" key="11">
    <source>
        <dbReference type="Pfam" id="PF07685"/>
    </source>
</evidence>
<dbReference type="InterPro" id="IPR027417">
    <property type="entry name" value="P-loop_NTPase"/>
</dbReference>
<evidence type="ECO:0000256" key="2">
    <source>
        <dbReference type="ARBA" id="ARBA00006205"/>
    </source>
</evidence>
<dbReference type="RefSeq" id="WP_256611141.1">
    <property type="nucleotide sequence ID" value="NZ_JANIBM010000013.1"/>
</dbReference>
<feature type="site" description="Increases nucleophilicity of active site Cys" evidence="9">
    <location>
        <position position="418"/>
    </location>
</feature>
<keyword evidence="3 9" id="KW-0169">Cobalamin biosynthesis</keyword>
<comment type="caution">
    <text evidence="12">The sequence shown here is derived from an EMBL/GenBank/DDBJ whole genome shotgun (WGS) entry which is preliminary data.</text>
</comment>
<dbReference type="InterPro" id="IPR029062">
    <property type="entry name" value="Class_I_gatase-like"/>
</dbReference>
<evidence type="ECO:0000256" key="1">
    <source>
        <dbReference type="ARBA" id="ARBA00001946"/>
    </source>
</evidence>
<feature type="domain" description="CobQ/CobB/MinD/ParA nucleotide binding" evidence="10">
    <location>
        <begin position="14"/>
        <end position="190"/>
    </location>
</feature>
<feature type="domain" description="CobB/CobQ-like glutamine amidotransferase" evidence="11">
    <location>
        <begin position="243"/>
        <end position="421"/>
    </location>
</feature>
<dbReference type="NCBIfam" id="NF002204">
    <property type="entry name" value="PRK01077.1"/>
    <property type="match status" value="1"/>
</dbReference>
<comment type="function">
    <text evidence="9">Catalyzes the ATP-dependent amidation of the two carboxylate groups at positions a and c of cobyrinate, using either L-glutamine or ammonia as the nitrogen source.</text>
</comment>
<evidence type="ECO:0000256" key="3">
    <source>
        <dbReference type="ARBA" id="ARBA00022573"/>
    </source>
</evidence>
<comment type="similarity">
    <text evidence="2">Belongs to the CobB/CobQ family. CobQ subfamily.</text>
</comment>
<reference evidence="12 13" key="1">
    <citation type="submission" date="2022-07" db="EMBL/GenBank/DDBJ databases">
        <title>Methylomonas rivi sp. nov., Methylomonas rosea sp. nov., Methylomonas aureus sp. nov. and Methylomonas subterranea sp. nov., four novel methanotrophs isolated from a freshwater creek and the deep terrestrial subsurface.</title>
        <authorList>
            <person name="Abin C."/>
            <person name="Sankaranarayanan K."/>
            <person name="Garner C."/>
            <person name="Sindelar R."/>
            <person name="Kotary K."/>
            <person name="Garner R."/>
            <person name="Barclay S."/>
            <person name="Lawson P."/>
            <person name="Krumholz L."/>
        </authorList>
    </citation>
    <scope>NUCLEOTIDE SEQUENCE [LARGE SCALE GENOMIC DNA]</scope>
    <source>
        <strain evidence="12 13">SURF-1</strain>
    </source>
</reference>
<dbReference type="SUPFAM" id="SSF52317">
    <property type="entry name" value="Class I glutamine amidotransferase-like"/>
    <property type="match status" value="1"/>
</dbReference>
<evidence type="ECO:0000256" key="4">
    <source>
        <dbReference type="ARBA" id="ARBA00022598"/>
    </source>
</evidence>
<comment type="pathway">
    <text evidence="9">Cofactor biosynthesis; adenosylcobalamin biosynthesis; cob(II)yrinate a,c-diamide from sirohydrochlorin (anaerobic route): step 10/10.</text>
</comment>
<dbReference type="InterPro" id="IPR004484">
    <property type="entry name" value="CbiA/CobB_synth"/>
</dbReference>
<evidence type="ECO:0000313" key="13">
    <source>
        <dbReference type="Proteomes" id="UP001524569"/>
    </source>
</evidence>
<name>A0ABT1UHZ0_9GAMM</name>
<keyword evidence="6 9" id="KW-0067">ATP-binding</keyword>
<dbReference type="PROSITE" id="PS51274">
    <property type="entry name" value="GATASE_COBBQ"/>
    <property type="match status" value="1"/>
</dbReference>
<evidence type="ECO:0000256" key="8">
    <source>
        <dbReference type="ARBA" id="ARBA00022962"/>
    </source>
</evidence>
<keyword evidence="4 9" id="KW-0436">Ligase</keyword>
<comment type="domain">
    <text evidence="9">Comprises of two domains. The C-terminal domain contains the binding site for glutamine and catalyzes the hydrolysis of this substrate to glutamate and ammonia. The N-terminal domain is anticipated to bind ATP and cobyrinate and catalyzes the ultimate synthesis of the diamide product. The ammonia produced via the glutaminase domain is probably translocated to the adjacent domain via a molecular tunnel, where it reacts with an activated intermediate.</text>
</comment>
<organism evidence="12 13">
    <name type="scientific">Methylomonas aurea</name>
    <dbReference type="NCBI Taxonomy" id="2952224"/>
    <lineage>
        <taxon>Bacteria</taxon>
        <taxon>Pseudomonadati</taxon>
        <taxon>Pseudomonadota</taxon>
        <taxon>Gammaproteobacteria</taxon>
        <taxon>Methylococcales</taxon>
        <taxon>Methylococcaceae</taxon>
        <taxon>Methylomonas</taxon>
    </lineage>
</organism>
<dbReference type="NCBIfam" id="TIGR00379">
    <property type="entry name" value="cobB"/>
    <property type="match status" value="1"/>
</dbReference>
<keyword evidence="8 9" id="KW-0315">Glutamine amidotransferase</keyword>
<dbReference type="Gene3D" id="3.40.50.300">
    <property type="entry name" value="P-loop containing nucleotide triphosphate hydrolases"/>
    <property type="match status" value="1"/>
</dbReference>
<dbReference type="CDD" id="cd03130">
    <property type="entry name" value="GATase1_CobB"/>
    <property type="match status" value="1"/>
</dbReference>
<dbReference type="InterPro" id="IPR002586">
    <property type="entry name" value="CobQ/CobB/MinD/ParA_Nub-bd_dom"/>
</dbReference>